<gene>
    <name evidence="1" type="ORF">TIFTF001_036401</name>
</gene>
<dbReference type="AlphaFoldDB" id="A0AA88E3A1"/>
<comment type="caution">
    <text evidence="1">The sequence shown here is derived from an EMBL/GenBank/DDBJ whole genome shotgun (WGS) entry which is preliminary data.</text>
</comment>
<protein>
    <submittedName>
        <fullName evidence="1">Uncharacterized protein</fullName>
    </submittedName>
</protein>
<dbReference type="EMBL" id="BTGU01000436">
    <property type="protein sequence ID" value="GMN67332.1"/>
    <property type="molecule type" value="Genomic_DNA"/>
</dbReference>
<name>A0AA88E3A1_FICCA</name>
<evidence type="ECO:0000313" key="2">
    <source>
        <dbReference type="Proteomes" id="UP001187192"/>
    </source>
</evidence>
<organism evidence="1 2">
    <name type="scientific">Ficus carica</name>
    <name type="common">Common fig</name>
    <dbReference type="NCBI Taxonomy" id="3494"/>
    <lineage>
        <taxon>Eukaryota</taxon>
        <taxon>Viridiplantae</taxon>
        <taxon>Streptophyta</taxon>
        <taxon>Embryophyta</taxon>
        <taxon>Tracheophyta</taxon>
        <taxon>Spermatophyta</taxon>
        <taxon>Magnoliopsida</taxon>
        <taxon>eudicotyledons</taxon>
        <taxon>Gunneridae</taxon>
        <taxon>Pentapetalae</taxon>
        <taxon>rosids</taxon>
        <taxon>fabids</taxon>
        <taxon>Rosales</taxon>
        <taxon>Moraceae</taxon>
        <taxon>Ficeae</taxon>
        <taxon>Ficus</taxon>
    </lineage>
</organism>
<reference evidence="1" key="1">
    <citation type="submission" date="2023-07" db="EMBL/GenBank/DDBJ databases">
        <title>draft genome sequence of fig (Ficus carica).</title>
        <authorList>
            <person name="Takahashi T."/>
            <person name="Nishimura K."/>
        </authorList>
    </citation>
    <scope>NUCLEOTIDE SEQUENCE</scope>
</reference>
<dbReference type="Proteomes" id="UP001187192">
    <property type="component" value="Unassembled WGS sequence"/>
</dbReference>
<accession>A0AA88E3A1</accession>
<keyword evidence="2" id="KW-1185">Reference proteome</keyword>
<evidence type="ECO:0000313" key="1">
    <source>
        <dbReference type="EMBL" id="GMN67332.1"/>
    </source>
</evidence>
<sequence length="130" mass="13849">MTKFDFMADRYARFPVAANADPAVAEEVPEVAEGGNVAEEVLEVVAEVAEGGAVEVIDLVHVPTEVIVADEAKEVVVAEEINSVHVPANVVAGEAEEAVTVEEMVPFAEVLVREAKEGENWFLTSSDELA</sequence>
<proteinExistence type="predicted"/>